<dbReference type="PANTHER" id="PTHR22930:SF221">
    <property type="entry name" value="NUCLEASE HARBI1"/>
    <property type="match status" value="1"/>
</dbReference>
<dbReference type="InterPro" id="IPR027806">
    <property type="entry name" value="HARBI1_dom"/>
</dbReference>
<reference evidence="10" key="1">
    <citation type="journal article" date="2016" name="Nat. Genet.">
        <title>The genome sequences of Arachis duranensis and Arachis ipaensis, the diploid ancestors of cultivated peanut.</title>
        <authorList>
            <person name="Bertioli D.J."/>
            <person name="Cannon S.B."/>
            <person name="Froenicke L."/>
            <person name="Huang G."/>
            <person name="Farmer A.D."/>
            <person name="Cannon E.K."/>
            <person name="Liu X."/>
            <person name="Gao D."/>
            <person name="Clevenger J."/>
            <person name="Dash S."/>
            <person name="Ren L."/>
            <person name="Moretzsohn M.C."/>
            <person name="Shirasawa K."/>
            <person name="Huang W."/>
            <person name="Vidigal B."/>
            <person name="Abernathy B."/>
            <person name="Chu Y."/>
            <person name="Niederhuth C.E."/>
            <person name="Umale P."/>
            <person name="Araujo A.C."/>
            <person name="Kozik A."/>
            <person name="Kim K.D."/>
            <person name="Burow M.D."/>
            <person name="Varshney R.K."/>
            <person name="Wang X."/>
            <person name="Zhang X."/>
            <person name="Barkley N."/>
            <person name="Guimaraes P.M."/>
            <person name="Isobe S."/>
            <person name="Guo B."/>
            <person name="Liao B."/>
            <person name="Stalker H.T."/>
            <person name="Schmitz R.J."/>
            <person name="Scheffler B.E."/>
            <person name="Leal-Bertioli S.C."/>
            <person name="Xun X."/>
            <person name="Jackson S.A."/>
            <person name="Michelmore R."/>
            <person name="Ozias-Akins P."/>
        </authorList>
    </citation>
    <scope>NUCLEOTIDE SEQUENCE [LARGE SCALE GENOMIC DNA]</scope>
    <source>
        <strain evidence="10">cv. V14167</strain>
    </source>
</reference>
<dbReference type="GO" id="GO:0005634">
    <property type="term" value="C:nucleus"/>
    <property type="evidence" value="ECO:0007669"/>
    <property type="project" value="UniProtKB-SubCell"/>
</dbReference>
<dbReference type="AlphaFoldDB" id="A0A6P4DWB0"/>
<organism evidence="10 11">
    <name type="scientific">Arachis duranensis</name>
    <name type="common">Wild peanut</name>
    <dbReference type="NCBI Taxonomy" id="130453"/>
    <lineage>
        <taxon>Eukaryota</taxon>
        <taxon>Viridiplantae</taxon>
        <taxon>Streptophyta</taxon>
        <taxon>Embryophyta</taxon>
        <taxon>Tracheophyta</taxon>
        <taxon>Spermatophyta</taxon>
        <taxon>Magnoliopsida</taxon>
        <taxon>eudicotyledons</taxon>
        <taxon>Gunneridae</taxon>
        <taxon>Pentapetalae</taxon>
        <taxon>rosids</taxon>
        <taxon>fabids</taxon>
        <taxon>Fabales</taxon>
        <taxon>Fabaceae</taxon>
        <taxon>Papilionoideae</taxon>
        <taxon>50 kb inversion clade</taxon>
        <taxon>dalbergioids sensu lato</taxon>
        <taxon>Dalbergieae</taxon>
        <taxon>Pterocarpus clade</taxon>
        <taxon>Arachis</taxon>
    </lineage>
</organism>
<keyword evidence="10" id="KW-1185">Reference proteome</keyword>
<feature type="domain" description="DUF8040" evidence="9">
    <location>
        <begin position="45"/>
        <end position="140"/>
    </location>
</feature>
<evidence type="ECO:0000259" key="9">
    <source>
        <dbReference type="Pfam" id="PF26138"/>
    </source>
</evidence>
<keyword evidence="4" id="KW-0540">Nuclease</keyword>
<name>A0A6P4DWB0_ARADU</name>
<comment type="cofactor">
    <cofactor evidence="1">
        <name>a divalent metal cation</name>
        <dbReference type="ChEBI" id="CHEBI:60240"/>
    </cofactor>
</comment>
<dbReference type="GO" id="GO:0046872">
    <property type="term" value="F:metal ion binding"/>
    <property type="evidence" value="ECO:0007669"/>
    <property type="project" value="UniProtKB-KW"/>
</dbReference>
<dbReference type="Pfam" id="PF13359">
    <property type="entry name" value="DDE_Tnp_4"/>
    <property type="match status" value="1"/>
</dbReference>
<keyword evidence="7" id="KW-0539">Nucleus</keyword>
<evidence type="ECO:0000313" key="10">
    <source>
        <dbReference type="Proteomes" id="UP000515211"/>
    </source>
</evidence>
<protein>
    <submittedName>
        <fullName evidence="11">Protein ANTAGONIST OF LIKE HETEROCHROMATIN PROTEIN 1-like</fullName>
    </submittedName>
</protein>
<dbReference type="Proteomes" id="UP000515211">
    <property type="component" value="Chromosome 6"/>
</dbReference>
<dbReference type="KEGG" id="adu:107493681"/>
<evidence type="ECO:0000259" key="8">
    <source>
        <dbReference type="Pfam" id="PF13359"/>
    </source>
</evidence>
<evidence type="ECO:0000256" key="2">
    <source>
        <dbReference type="ARBA" id="ARBA00004123"/>
    </source>
</evidence>
<dbReference type="InterPro" id="IPR058353">
    <property type="entry name" value="DUF8040"/>
</dbReference>
<evidence type="ECO:0000256" key="4">
    <source>
        <dbReference type="ARBA" id="ARBA00022722"/>
    </source>
</evidence>
<dbReference type="PANTHER" id="PTHR22930">
    <property type="match status" value="1"/>
</dbReference>
<sequence>MSDYETDNDTEYEEYEKHYESAAILAICGVANYYLRYVLKQEKRTSKLSGYQWLLELKEGNEMRFFEQFRMRKSVFNRLCNDLVLNYGLKSTRGVSGEETVATFLYMLGQGASYRMLEERFQHSGETIFRQFHHVLSCVKKLAKNIIRPIDPSFGDTPKYIMDNDRYWPYFKDCIGAIDGTHIAIHVHQDEQVRFIGRKGNTTTNVMAVCDFNMCFTFIWAGWEGSAHDTRIFMEVLRTKKLNFPHPPEGKYYLVDAGYPTFKGFLGPYRHTRYHIPQFRLAPNFRSNNEKFNYCHSSLRTVIERTFGVCKARWKILQNMPLRAKFETQHDIIVACFTLHNFIRMMDSDDISILQKFEDIVLLQANEDDGTTVRNGSTNSEINEWEEPTQEDVRAMEEIRDNIREDARAIEEIRDNIRDQLSDQIN</sequence>
<comment type="similarity">
    <text evidence="3">Belongs to the HARBI1 family.</text>
</comment>
<proteinExistence type="inferred from homology"/>
<keyword evidence="6" id="KW-0378">Hydrolase</keyword>
<accession>A0A6P4DWB0</accession>
<gene>
    <name evidence="11" type="primary">LOC107493681</name>
</gene>
<dbReference type="InterPro" id="IPR045249">
    <property type="entry name" value="HARBI1-like"/>
</dbReference>
<keyword evidence="5" id="KW-0479">Metal-binding</keyword>
<evidence type="ECO:0000256" key="6">
    <source>
        <dbReference type="ARBA" id="ARBA00022801"/>
    </source>
</evidence>
<feature type="domain" description="DDE Tnp4" evidence="8">
    <location>
        <begin position="178"/>
        <end position="341"/>
    </location>
</feature>
<evidence type="ECO:0000256" key="3">
    <source>
        <dbReference type="ARBA" id="ARBA00006958"/>
    </source>
</evidence>
<dbReference type="GeneID" id="107493681"/>
<evidence type="ECO:0000256" key="5">
    <source>
        <dbReference type="ARBA" id="ARBA00022723"/>
    </source>
</evidence>
<dbReference type="OrthoDB" id="1430397at2759"/>
<dbReference type="GO" id="GO:0016787">
    <property type="term" value="F:hydrolase activity"/>
    <property type="evidence" value="ECO:0007669"/>
    <property type="project" value="UniProtKB-KW"/>
</dbReference>
<evidence type="ECO:0000256" key="1">
    <source>
        <dbReference type="ARBA" id="ARBA00001968"/>
    </source>
</evidence>
<dbReference type="RefSeq" id="XP_015970223.1">
    <property type="nucleotide sequence ID" value="XM_016114737.1"/>
</dbReference>
<reference evidence="11" key="2">
    <citation type="submission" date="2025-08" db="UniProtKB">
        <authorList>
            <consortium name="RefSeq"/>
        </authorList>
    </citation>
    <scope>IDENTIFICATION</scope>
    <source>
        <tissue evidence="11">Whole plant</tissue>
    </source>
</reference>
<evidence type="ECO:0000313" key="11">
    <source>
        <dbReference type="RefSeq" id="XP_015970223.1"/>
    </source>
</evidence>
<comment type="subcellular location">
    <subcellularLocation>
        <location evidence="2">Nucleus</location>
    </subcellularLocation>
</comment>
<evidence type="ECO:0000256" key="7">
    <source>
        <dbReference type="ARBA" id="ARBA00023242"/>
    </source>
</evidence>
<dbReference type="Pfam" id="PF26138">
    <property type="entry name" value="DUF8040"/>
    <property type="match status" value="1"/>
</dbReference>
<dbReference type="GO" id="GO:0004518">
    <property type="term" value="F:nuclease activity"/>
    <property type="evidence" value="ECO:0007669"/>
    <property type="project" value="UniProtKB-KW"/>
</dbReference>